<feature type="region of interest" description="Disordered" evidence="2">
    <location>
        <begin position="752"/>
        <end position="785"/>
    </location>
</feature>
<keyword evidence="1" id="KW-0479">Metal-binding</keyword>
<dbReference type="InterPro" id="IPR000571">
    <property type="entry name" value="Znf_CCCH"/>
</dbReference>
<evidence type="ECO:0008006" key="7">
    <source>
        <dbReference type="Google" id="ProtNLM"/>
    </source>
</evidence>
<dbReference type="PROSITE" id="PS50086">
    <property type="entry name" value="TBC_RABGAP"/>
    <property type="match status" value="1"/>
</dbReference>
<dbReference type="PANTHER" id="PTHR47219">
    <property type="entry name" value="RAB GTPASE-ACTIVATING PROTEIN 1-LIKE"/>
    <property type="match status" value="1"/>
</dbReference>
<feature type="compositionally biased region" description="Low complexity" evidence="2">
    <location>
        <begin position="74"/>
        <end position="201"/>
    </location>
</feature>
<accession>A0AA36N6G2</accession>
<dbReference type="Proteomes" id="UP001178507">
    <property type="component" value="Unassembled WGS sequence"/>
</dbReference>
<feature type="domain" description="C3H1-type" evidence="4">
    <location>
        <begin position="1086"/>
        <end position="1114"/>
    </location>
</feature>
<proteinExistence type="predicted"/>
<dbReference type="PROSITE" id="PS50103">
    <property type="entry name" value="ZF_C3H1"/>
    <property type="match status" value="1"/>
</dbReference>
<evidence type="ECO:0000256" key="2">
    <source>
        <dbReference type="SAM" id="MobiDB-lite"/>
    </source>
</evidence>
<feature type="zinc finger region" description="C3H1-type" evidence="1">
    <location>
        <begin position="1086"/>
        <end position="1114"/>
    </location>
</feature>
<evidence type="ECO:0000256" key="1">
    <source>
        <dbReference type="PROSITE-ProRule" id="PRU00723"/>
    </source>
</evidence>
<dbReference type="PANTHER" id="PTHR47219:SF9">
    <property type="entry name" value="GTPASE ACTIVATING PROTEIN AND CENTROSOME-ASSOCIATED, ISOFORM B"/>
    <property type="match status" value="1"/>
</dbReference>
<evidence type="ECO:0000259" key="4">
    <source>
        <dbReference type="PROSITE" id="PS50103"/>
    </source>
</evidence>
<reference evidence="5" key="1">
    <citation type="submission" date="2023-08" db="EMBL/GenBank/DDBJ databases">
        <authorList>
            <person name="Chen Y."/>
            <person name="Shah S."/>
            <person name="Dougan E. K."/>
            <person name="Thang M."/>
            <person name="Chan C."/>
        </authorList>
    </citation>
    <scope>NUCLEOTIDE SEQUENCE</scope>
</reference>
<feature type="compositionally biased region" description="Low complexity" evidence="2">
    <location>
        <begin position="12"/>
        <end position="24"/>
    </location>
</feature>
<feature type="domain" description="Rab-GAP TBC" evidence="3">
    <location>
        <begin position="426"/>
        <end position="593"/>
    </location>
</feature>
<dbReference type="EMBL" id="CAUJNA010003380">
    <property type="protein sequence ID" value="CAJ1400610.1"/>
    <property type="molecule type" value="Genomic_DNA"/>
</dbReference>
<dbReference type="InterPro" id="IPR035969">
    <property type="entry name" value="Rab-GAP_TBC_sf"/>
</dbReference>
<keyword evidence="1" id="KW-0863">Zinc-finger</keyword>
<evidence type="ECO:0000313" key="6">
    <source>
        <dbReference type="Proteomes" id="UP001178507"/>
    </source>
</evidence>
<sequence length="1114" mass="118780">MLQALSGKGKTQPQANSKPAAKPQAKPPSAPSTPKGTPRVEQPPAKKAAEQPKQPPDSPAKVAGKAPAPPKAVPKPAVKAAQAPPAKAAAKPVQAPPAQAVAKAAQVPPAKAAAKPAQASPVQAEAKAAQVPPAKAAAKPAQVPPAKAVAQAPQAPPAKAAAKPAQALPAQAEAKAAQAPPAKAAAKPAQVPPAKAVAQAPQAPPAAKPAQAPLAQAEAKAVQVPLAKAAAKPAQASPVQAEAKAAQVPPAKAAAKPAQAPPAQAEAKAAQVPPAKAAAKPAQVPPTKAVAPAQAPFAKAAAKPAQAPPAQAQAKAAQAPPAKAAAKSAQAPPAKAAAKPQAQQPPTKAQGQPKEMAAEFQSKSPAKAQPAKAAQPVQAEVEQPLETLPPKATGPAPLTAAEVDDSIALERQLSQADEVQPERGEVADTDIHLLVPSLGQSMSDHDKQVAEQIDLDVPRTFPKVPEVDQQREAVRRVLLTYSKNNPHIGYCQGMSFPAAVFCANLAEPEATEKFHCCLEKIRELWLPGFHVFETAKQAFDSLLALQSPTLSRSLQTQGIILDVFLLDAWLTLFARWLPFAMLPQVLEFVEFHGFSGMLCLTVAVVESHGQAIIGVEKHNALLELWQCLQWDAAQPRVRTLLEVARGLMPKASELLAEQCTLRQKNVQLPFERRGPQIVHADTGTDILELLSEESWEKWKAQAETFRKAPRSEHSEKDTKSSKSSSFLNIFKGHTYVKDASLEYLHAQLTGGKKSMSLHGPRHRESAMQRAETPTRPPNSSSADTHFVPLRHSLKLSERFRPAPGAARQLSWLYRMRRLAWAQKRSPRAVPSTPASAARHCAWSHMKRGAKLSFDESSSDGEGAAEGVQVGLWSAKARLPKIQRGVPKLPQSEAASEKAALPEAQTLAQVAALRAALGLGRSKAEERPLDSEALEQAPAPKLPASMRDIETFSEFLRLSPAIQEASMKMSSEELTALCETAARLKFFDGELFEAVFVHIRCRIRWGQFDIHQVTAVAQHLVDLNATDPEVFRDMTQWLQQRVGLMSKAQRLQWLKLLAAAGRSEEDEDFEVRLRTDPLPGGVDVSASDDFMVCWDFVRTGNCPRGSSCRWNHPSK</sequence>
<dbReference type="GO" id="GO:0005096">
    <property type="term" value="F:GTPase activator activity"/>
    <property type="evidence" value="ECO:0007669"/>
    <property type="project" value="TreeGrafter"/>
</dbReference>
<dbReference type="InterPro" id="IPR050302">
    <property type="entry name" value="Rab_GAP_TBC_domain"/>
</dbReference>
<dbReference type="Gene3D" id="1.10.472.80">
    <property type="entry name" value="Ypt/Rab-GAP domain of gyp1p, domain 3"/>
    <property type="match status" value="1"/>
</dbReference>
<dbReference type="GO" id="GO:0008270">
    <property type="term" value="F:zinc ion binding"/>
    <property type="evidence" value="ECO:0007669"/>
    <property type="project" value="UniProtKB-KW"/>
</dbReference>
<evidence type="ECO:0000259" key="3">
    <source>
        <dbReference type="PROSITE" id="PS50086"/>
    </source>
</evidence>
<dbReference type="SMART" id="SM00164">
    <property type="entry name" value="TBC"/>
    <property type="match status" value="1"/>
</dbReference>
<keyword evidence="6" id="KW-1185">Reference proteome</keyword>
<name>A0AA36N6G2_9DINO</name>
<dbReference type="Gene3D" id="1.10.8.270">
    <property type="entry name" value="putative rabgap domain of human tbc1 domain family member 14 like domains"/>
    <property type="match status" value="1"/>
</dbReference>
<dbReference type="SUPFAM" id="SSF47923">
    <property type="entry name" value="Ypt/Rab-GAP domain of gyp1p"/>
    <property type="match status" value="2"/>
</dbReference>
<protein>
    <recommendedName>
        <fullName evidence="7">C3H1-type domain-containing protein</fullName>
    </recommendedName>
</protein>
<feature type="compositionally biased region" description="Low complexity" evidence="2">
    <location>
        <begin position="365"/>
        <end position="384"/>
    </location>
</feature>
<gene>
    <name evidence="5" type="ORF">EVOR1521_LOCUS23922</name>
</gene>
<keyword evidence="1" id="KW-0862">Zinc</keyword>
<dbReference type="AlphaFoldDB" id="A0AA36N6G2"/>
<comment type="caution">
    <text evidence="5">The sequence shown here is derived from an EMBL/GenBank/DDBJ whole genome shotgun (WGS) entry which is preliminary data.</text>
</comment>
<feature type="compositionally biased region" description="Low complexity" evidence="2">
    <location>
        <begin position="208"/>
        <end position="354"/>
    </location>
</feature>
<dbReference type="GO" id="GO:0031267">
    <property type="term" value="F:small GTPase binding"/>
    <property type="evidence" value="ECO:0007669"/>
    <property type="project" value="TreeGrafter"/>
</dbReference>
<evidence type="ECO:0000313" key="5">
    <source>
        <dbReference type="EMBL" id="CAJ1400610.1"/>
    </source>
</evidence>
<organism evidence="5 6">
    <name type="scientific">Effrenium voratum</name>
    <dbReference type="NCBI Taxonomy" id="2562239"/>
    <lineage>
        <taxon>Eukaryota</taxon>
        <taxon>Sar</taxon>
        <taxon>Alveolata</taxon>
        <taxon>Dinophyceae</taxon>
        <taxon>Suessiales</taxon>
        <taxon>Symbiodiniaceae</taxon>
        <taxon>Effrenium</taxon>
    </lineage>
</organism>
<dbReference type="Pfam" id="PF00566">
    <property type="entry name" value="RabGAP-TBC"/>
    <property type="match status" value="1"/>
</dbReference>
<feature type="region of interest" description="Disordered" evidence="2">
    <location>
        <begin position="1"/>
        <end position="398"/>
    </location>
</feature>
<dbReference type="InterPro" id="IPR000195">
    <property type="entry name" value="Rab-GAP-TBC_dom"/>
</dbReference>